<dbReference type="EMBL" id="LNZC01000007">
    <property type="protein sequence ID" value="KTD81218.1"/>
    <property type="molecule type" value="Genomic_DNA"/>
</dbReference>
<keyword evidence="2" id="KW-1185">Reference proteome</keyword>
<evidence type="ECO:0000313" key="1">
    <source>
        <dbReference type="EMBL" id="KTD81218.1"/>
    </source>
</evidence>
<comment type="caution">
    <text evidence="1">The sequence shown here is derived from an EMBL/GenBank/DDBJ whole genome shotgun (WGS) entry which is preliminary data.</text>
</comment>
<protein>
    <submittedName>
        <fullName evidence="1">Uncharacterized protein</fullName>
    </submittedName>
</protein>
<proteinExistence type="predicted"/>
<sequence length="446" mass="50696">MRNLFGDVLMRKLSDRTILSAKQLGISFPTQLPLFRAEPNREHMAEWANAQITPMTRQIAEKIIDNFQYISFERFMYQLQQTINDFHQKSNGAPYILLLGESRPDKLNRGCSDQWVIGLALEHCGLREPVVILTPESLKAWCVDNPDITQVLMLDDASYSGNQKTHVLYNLRGNNTLSFYLGIPFMSQYAERALSECHSIFKGLFVLDHHRMPSARDILDPEERKYAKAAHISLAHADKTITYFDHRFADEFSCFQPLYNGRYILGGTHIRDIMNLLGYASDAEFPGYGTKLIVAPEEYNAIVVDIIMPNSDVDLSGYLIPLIVCPYHRYRANDIGLLRDALSQGKVGARTPYPLIDQTLREVLSTECIAQEKHSVPFKPTKIAIEKQIEYDEQLVTQHAIETVHRKASFLGKLSLSVPGTLFYYNTPPHHVSVPVDESKSSCNIL</sequence>
<gene>
    <name evidence="1" type="ORF">Lwor_0896</name>
</gene>
<accession>A0A0W1AIS3</accession>
<dbReference type="Proteomes" id="UP000054662">
    <property type="component" value="Unassembled WGS sequence"/>
</dbReference>
<reference evidence="1 2" key="1">
    <citation type="submission" date="2015-11" db="EMBL/GenBank/DDBJ databases">
        <title>Genomic analysis of 38 Legionella species identifies large and diverse effector repertoires.</title>
        <authorList>
            <person name="Burstein D."/>
            <person name="Amaro F."/>
            <person name="Zusman T."/>
            <person name="Lifshitz Z."/>
            <person name="Cohen O."/>
            <person name="Gilbert J.A."/>
            <person name="Pupko T."/>
            <person name="Shuman H.A."/>
            <person name="Segal G."/>
        </authorList>
    </citation>
    <scope>NUCLEOTIDE SEQUENCE [LARGE SCALE GENOMIC DNA]</scope>
    <source>
        <strain evidence="1 2">ATCC 49508</strain>
    </source>
</reference>
<organism evidence="1 2">
    <name type="scientific">Legionella worsleiensis</name>
    <dbReference type="NCBI Taxonomy" id="45076"/>
    <lineage>
        <taxon>Bacteria</taxon>
        <taxon>Pseudomonadati</taxon>
        <taxon>Pseudomonadota</taxon>
        <taxon>Gammaproteobacteria</taxon>
        <taxon>Legionellales</taxon>
        <taxon>Legionellaceae</taxon>
        <taxon>Legionella</taxon>
    </lineage>
</organism>
<dbReference type="PATRIC" id="fig|45076.6.peg.974"/>
<dbReference type="AlphaFoldDB" id="A0A0W1AIS3"/>
<evidence type="ECO:0000313" key="2">
    <source>
        <dbReference type="Proteomes" id="UP000054662"/>
    </source>
</evidence>
<name>A0A0W1AIS3_9GAMM</name>